<dbReference type="PROSITE" id="PS50929">
    <property type="entry name" value="ABC_TM1F"/>
    <property type="match status" value="1"/>
</dbReference>
<evidence type="ECO:0000313" key="13">
    <source>
        <dbReference type="Proteomes" id="UP000430519"/>
    </source>
</evidence>
<accession>A0A6I4YJ60</accession>
<organism evidence="12 13">
    <name type="scientific">Deinococcus xianganensis</name>
    <dbReference type="NCBI Taxonomy" id="1507289"/>
    <lineage>
        <taxon>Bacteria</taxon>
        <taxon>Thermotogati</taxon>
        <taxon>Deinococcota</taxon>
        <taxon>Deinococci</taxon>
        <taxon>Deinococcales</taxon>
        <taxon>Deinococcaceae</taxon>
        <taxon>Deinococcus</taxon>
    </lineage>
</organism>
<sequence length="611" mass="66041">MPYAAGLVTQPSLPARDLWRILRLTLPDLWRAQPLVTAGLFLSGAAQGALPAVTILIGKWTVDGVSGLLAGQSVNLTALAGAWAGVALLSQVTATVTQVMQGVAADHYTLHVNQRLMRRMTELQGLDVLEDPQFHDDIQVLQDGASHRPLNLLSTLVYALRNVVAAISVAATLLLVGWWVPLVVVAGLLPLMSRQMQFYRLGWSLFIQRTPEAREVNYLTRVALRHEYAKEVRLYGLAPHLQREALERTRAYQNTLRAQRTRGLLALLPFEALSLLVTGGLFAFVVAQAQAGRVGAGSVALVVTALAALRQELSGLAEMGSIGTQHLSWFAKLDAFLNAPGGVHSPARPQPMPADGTITLENVSFAYRDQPPALRDVTLTIPAGQTVAIVGENGAGKSTLIKLLLRYYDPTAGRILIGTGAAQTDLRDLDLNDWRSGVAAVFQDFARFEWTLRENILLGQTQDDARLHAAVQGSGLNTVLTDTRTLDTRLGQAFGGADLSGGQWQKLATARALYRDARVLILDEPTAALDPRSEAEVFGTFAALARGRTTLLVTHRLGSVLMADRVLVMKAGQIIEDGTHAALLARGGEYADLWALQARQYEDQPGEPVLA</sequence>
<evidence type="ECO:0000259" key="10">
    <source>
        <dbReference type="PROSITE" id="PS50893"/>
    </source>
</evidence>
<dbReference type="Gene3D" id="1.20.1560.10">
    <property type="entry name" value="ABC transporter type 1, transmembrane domain"/>
    <property type="match status" value="1"/>
</dbReference>
<keyword evidence="3" id="KW-1003">Cell membrane</keyword>
<dbReference type="Gene3D" id="3.40.50.300">
    <property type="entry name" value="P-loop containing nucleotide triphosphate hydrolases"/>
    <property type="match status" value="1"/>
</dbReference>
<dbReference type="Pfam" id="PF00005">
    <property type="entry name" value="ABC_tran"/>
    <property type="match status" value="1"/>
</dbReference>
<keyword evidence="4 9" id="KW-0812">Transmembrane</keyword>
<keyword evidence="7 9" id="KW-1133">Transmembrane helix</keyword>
<dbReference type="SMART" id="SM00382">
    <property type="entry name" value="AAA"/>
    <property type="match status" value="1"/>
</dbReference>
<proteinExistence type="predicted"/>
<protein>
    <submittedName>
        <fullName evidence="12">ATP-binding cassette domain-containing protein</fullName>
    </submittedName>
</protein>
<reference evidence="12 13" key="1">
    <citation type="submission" date="2019-11" db="EMBL/GenBank/DDBJ databases">
        <title>Genome sequence of Deinococcus xianganensis Y35, AI-2 producing algicidal bacterium, isolated from lake water.</title>
        <authorList>
            <person name="Li Y."/>
        </authorList>
    </citation>
    <scope>NUCLEOTIDE SEQUENCE [LARGE SCALE GENOMIC DNA]</scope>
    <source>
        <strain evidence="12 13">Y35</strain>
    </source>
</reference>
<evidence type="ECO:0000256" key="8">
    <source>
        <dbReference type="ARBA" id="ARBA00023136"/>
    </source>
</evidence>
<feature type="transmembrane region" description="Helical" evidence="9">
    <location>
        <begin position="163"/>
        <end position="191"/>
    </location>
</feature>
<keyword evidence="8 9" id="KW-0472">Membrane</keyword>
<comment type="subcellular location">
    <subcellularLocation>
        <location evidence="1">Cell membrane</location>
        <topology evidence="1">Multi-pass membrane protein</topology>
    </subcellularLocation>
</comment>
<evidence type="ECO:0000259" key="11">
    <source>
        <dbReference type="PROSITE" id="PS50929"/>
    </source>
</evidence>
<dbReference type="GO" id="GO:0140359">
    <property type="term" value="F:ABC-type transporter activity"/>
    <property type="evidence" value="ECO:0007669"/>
    <property type="project" value="InterPro"/>
</dbReference>
<dbReference type="PROSITE" id="PS50893">
    <property type="entry name" value="ABC_TRANSPORTER_2"/>
    <property type="match status" value="1"/>
</dbReference>
<feature type="transmembrane region" description="Helical" evidence="9">
    <location>
        <begin position="264"/>
        <end position="285"/>
    </location>
</feature>
<evidence type="ECO:0000256" key="9">
    <source>
        <dbReference type="SAM" id="Phobius"/>
    </source>
</evidence>
<dbReference type="InterPro" id="IPR027417">
    <property type="entry name" value="P-loop_NTPase"/>
</dbReference>
<dbReference type="EMBL" id="WVHK01000013">
    <property type="protein sequence ID" value="MXV19067.1"/>
    <property type="molecule type" value="Genomic_DNA"/>
</dbReference>
<name>A0A6I4YJ60_9DEIO</name>
<evidence type="ECO:0000256" key="2">
    <source>
        <dbReference type="ARBA" id="ARBA00022448"/>
    </source>
</evidence>
<keyword evidence="6 12" id="KW-0067">ATP-binding</keyword>
<dbReference type="InterPro" id="IPR036640">
    <property type="entry name" value="ABC1_TM_sf"/>
</dbReference>
<dbReference type="FunFam" id="3.40.50.300:FF:000221">
    <property type="entry name" value="Multidrug ABC transporter ATP-binding protein"/>
    <property type="match status" value="1"/>
</dbReference>
<dbReference type="AlphaFoldDB" id="A0A6I4YJ60"/>
<keyword evidence="5" id="KW-0547">Nucleotide-binding</keyword>
<keyword evidence="2" id="KW-0813">Transport</keyword>
<feature type="domain" description="ABC transmembrane type-1" evidence="11">
    <location>
        <begin position="38"/>
        <end position="325"/>
    </location>
</feature>
<feature type="domain" description="ABC transporter" evidence="10">
    <location>
        <begin position="358"/>
        <end position="596"/>
    </location>
</feature>
<comment type="caution">
    <text evidence="12">The sequence shown here is derived from an EMBL/GenBank/DDBJ whole genome shotgun (WGS) entry which is preliminary data.</text>
</comment>
<evidence type="ECO:0000256" key="7">
    <source>
        <dbReference type="ARBA" id="ARBA00022989"/>
    </source>
</evidence>
<dbReference type="GO" id="GO:0005886">
    <property type="term" value="C:plasma membrane"/>
    <property type="evidence" value="ECO:0007669"/>
    <property type="project" value="UniProtKB-SubCell"/>
</dbReference>
<dbReference type="GO" id="GO:0005524">
    <property type="term" value="F:ATP binding"/>
    <property type="evidence" value="ECO:0007669"/>
    <property type="project" value="UniProtKB-KW"/>
</dbReference>
<evidence type="ECO:0000313" key="12">
    <source>
        <dbReference type="EMBL" id="MXV19067.1"/>
    </source>
</evidence>
<dbReference type="Proteomes" id="UP000430519">
    <property type="component" value="Unassembled WGS sequence"/>
</dbReference>
<gene>
    <name evidence="12" type="ORF">GLX28_05360</name>
</gene>
<dbReference type="SUPFAM" id="SSF52540">
    <property type="entry name" value="P-loop containing nucleoside triphosphate hydrolases"/>
    <property type="match status" value="1"/>
</dbReference>
<evidence type="ECO:0000256" key="6">
    <source>
        <dbReference type="ARBA" id="ARBA00022840"/>
    </source>
</evidence>
<dbReference type="PANTHER" id="PTHR24221:SF654">
    <property type="entry name" value="ATP-BINDING CASSETTE SUB-FAMILY B MEMBER 6"/>
    <property type="match status" value="1"/>
</dbReference>
<dbReference type="InterPro" id="IPR011527">
    <property type="entry name" value="ABC1_TM_dom"/>
</dbReference>
<evidence type="ECO:0000256" key="1">
    <source>
        <dbReference type="ARBA" id="ARBA00004651"/>
    </source>
</evidence>
<dbReference type="InterPro" id="IPR039421">
    <property type="entry name" value="Type_1_exporter"/>
</dbReference>
<dbReference type="InterPro" id="IPR003593">
    <property type="entry name" value="AAA+_ATPase"/>
</dbReference>
<dbReference type="GO" id="GO:0016887">
    <property type="term" value="F:ATP hydrolysis activity"/>
    <property type="evidence" value="ECO:0007669"/>
    <property type="project" value="InterPro"/>
</dbReference>
<evidence type="ECO:0000256" key="5">
    <source>
        <dbReference type="ARBA" id="ARBA00022741"/>
    </source>
</evidence>
<dbReference type="SUPFAM" id="SSF90123">
    <property type="entry name" value="ABC transporter transmembrane region"/>
    <property type="match status" value="1"/>
</dbReference>
<dbReference type="InterPro" id="IPR003439">
    <property type="entry name" value="ABC_transporter-like_ATP-bd"/>
</dbReference>
<evidence type="ECO:0000256" key="4">
    <source>
        <dbReference type="ARBA" id="ARBA00022692"/>
    </source>
</evidence>
<dbReference type="PANTHER" id="PTHR24221">
    <property type="entry name" value="ATP-BINDING CASSETTE SUB-FAMILY B"/>
    <property type="match status" value="1"/>
</dbReference>
<dbReference type="GO" id="GO:0034040">
    <property type="term" value="F:ATPase-coupled lipid transmembrane transporter activity"/>
    <property type="evidence" value="ECO:0007669"/>
    <property type="project" value="TreeGrafter"/>
</dbReference>
<evidence type="ECO:0000256" key="3">
    <source>
        <dbReference type="ARBA" id="ARBA00022475"/>
    </source>
</evidence>
<keyword evidence="13" id="KW-1185">Reference proteome</keyword>